<dbReference type="GO" id="GO:0016747">
    <property type="term" value="F:acyltransferase activity, transferring groups other than amino-acyl groups"/>
    <property type="evidence" value="ECO:0007669"/>
    <property type="project" value="InterPro"/>
</dbReference>
<protein>
    <submittedName>
        <fullName evidence="2">GNAT family N-acetyltransferase</fullName>
    </submittedName>
</protein>
<evidence type="ECO:0000313" key="3">
    <source>
        <dbReference type="Proteomes" id="UP000481872"/>
    </source>
</evidence>
<proteinExistence type="predicted"/>
<dbReference type="PROSITE" id="PS51186">
    <property type="entry name" value="GNAT"/>
    <property type="match status" value="1"/>
</dbReference>
<accession>A0A6M0H997</accession>
<sequence>MLKEFMILITKKVKDKLDYDLGINSEELLDEKRKITIKRLENEAEGIVNCAYRTYGNSYIHKYIYDKSMIEKLNHEERIISYIALDERNNVIGHIALEYFQKPNICEISHAFVDPKFRGRGCLTDLTRFVIEESKKRGDVGIYVHAVTSHTYSQKSAESNGFKDCALLLSKITALKFRDIHDKNEKRESLIIKYKYLKKQRKKYIYALEKYKEIINDIYDNLGVKVVFKKLEDDNKSFSEVTSIKTIVDEYDTGTIYVNEFAKDEMNKILNQFNKLYFEGKKTIFLRLKLCNKSSIYIWDKMEQLGFCFAGIMPGDGDEDELILQYINDEINYEKIYANSVIGNALVDNVKEWDIDFNRKRRISI</sequence>
<organism evidence="2 3">
    <name type="scientific">Clostridium senegalense</name>
    <dbReference type="NCBI Taxonomy" id="1465809"/>
    <lineage>
        <taxon>Bacteria</taxon>
        <taxon>Bacillati</taxon>
        <taxon>Bacillota</taxon>
        <taxon>Clostridia</taxon>
        <taxon>Eubacteriales</taxon>
        <taxon>Clostridiaceae</taxon>
        <taxon>Clostridium</taxon>
    </lineage>
</organism>
<keyword evidence="3" id="KW-1185">Reference proteome</keyword>
<dbReference type="CDD" id="cd04301">
    <property type="entry name" value="NAT_SF"/>
    <property type="match status" value="1"/>
</dbReference>
<dbReference type="AlphaFoldDB" id="A0A6M0H997"/>
<feature type="domain" description="N-acetyltransferase" evidence="1">
    <location>
        <begin position="35"/>
        <end position="184"/>
    </location>
</feature>
<name>A0A6M0H997_9CLOT</name>
<reference evidence="2 3" key="1">
    <citation type="submission" date="2020-02" db="EMBL/GenBank/DDBJ databases">
        <title>Genome assembly of a novel Clostridium senegalense strain.</title>
        <authorList>
            <person name="Gupta T.B."/>
            <person name="Jauregui R."/>
            <person name="Maclean P."/>
            <person name="Nawarathana A."/>
            <person name="Brightwell G."/>
        </authorList>
    </citation>
    <scope>NUCLEOTIDE SEQUENCE [LARGE SCALE GENOMIC DNA]</scope>
    <source>
        <strain evidence="2 3">AGRFS4</strain>
    </source>
</reference>
<evidence type="ECO:0000259" key="1">
    <source>
        <dbReference type="PROSITE" id="PS51186"/>
    </source>
</evidence>
<dbReference type="EMBL" id="JAAGPU010000036">
    <property type="protein sequence ID" value="NEU06202.1"/>
    <property type="molecule type" value="Genomic_DNA"/>
</dbReference>
<dbReference type="RefSeq" id="WP_199870732.1">
    <property type="nucleotide sequence ID" value="NZ_JAAGPU010000036.1"/>
</dbReference>
<dbReference type="Gene3D" id="3.40.630.30">
    <property type="match status" value="1"/>
</dbReference>
<dbReference type="Proteomes" id="UP000481872">
    <property type="component" value="Unassembled WGS sequence"/>
</dbReference>
<comment type="caution">
    <text evidence="2">The sequence shown here is derived from an EMBL/GenBank/DDBJ whole genome shotgun (WGS) entry which is preliminary data.</text>
</comment>
<evidence type="ECO:0000313" key="2">
    <source>
        <dbReference type="EMBL" id="NEU06202.1"/>
    </source>
</evidence>
<dbReference type="InterPro" id="IPR016181">
    <property type="entry name" value="Acyl_CoA_acyltransferase"/>
</dbReference>
<gene>
    <name evidence="2" type="ORF">G3M99_15350</name>
</gene>
<dbReference type="Pfam" id="PF00583">
    <property type="entry name" value="Acetyltransf_1"/>
    <property type="match status" value="1"/>
</dbReference>
<dbReference type="InterPro" id="IPR000182">
    <property type="entry name" value="GNAT_dom"/>
</dbReference>
<keyword evidence="2" id="KW-0808">Transferase</keyword>
<dbReference type="SUPFAM" id="SSF55729">
    <property type="entry name" value="Acyl-CoA N-acyltransferases (Nat)"/>
    <property type="match status" value="1"/>
</dbReference>